<evidence type="ECO:0000313" key="3">
    <source>
        <dbReference type="EMBL" id="KAH6685766.1"/>
    </source>
</evidence>
<feature type="region of interest" description="Disordered" evidence="1">
    <location>
        <begin position="132"/>
        <end position="152"/>
    </location>
</feature>
<dbReference type="EMBL" id="JAGSXJ010000014">
    <property type="protein sequence ID" value="KAH6685766.1"/>
    <property type="molecule type" value="Genomic_DNA"/>
</dbReference>
<dbReference type="OrthoDB" id="10677931at2759"/>
<accession>A0A9P8VBI4</accession>
<feature type="compositionally biased region" description="Pro residues" evidence="1">
    <location>
        <begin position="138"/>
        <end position="152"/>
    </location>
</feature>
<gene>
    <name evidence="3" type="ORF">F5X68DRAFT_232744</name>
</gene>
<reference evidence="3" key="1">
    <citation type="journal article" date="2021" name="Nat. Commun.">
        <title>Genetic determinants of endophytism in the Arabidopsis root mycobiome.</title>
        <authorList>
            <person name="Mesny F."/>
            <person name="Miyauchi S."/>
            <person name="Thiergart T."/>
            <person name="Pickel B."/>
            <person name="Atanasova L."/>
            <person name="Karlsson M."/>
            <person name="Huettel B."/>
            <person name="Barry K.W."/>
            <person name="Haridas S."/>
            <person name="Chen C."/>
            <person name="Bauer D."/>
            <person name="Andreopoulos W."/>
            <person name="Pangilinan J."/>
            <person name="LaButti K."/>
            <person name="Riley R."/>
            <person name="Lipzen A."/>
            <person name="Clum A."/>
            <person name="Drula E."/>
            <person name="Henrissat B."/>
            <person name="Kohler A."/>
            <person name="Grigoriev I.V."/>
            <person name="Martin F.M."/>
            <person name="Hacquard S."/>
        </authorList>
    </citation>
    <scope>NUCLEOTIDE SEQUENCE</scope>
    <source>
        <strain evidence="3">MPI-SDFR-AT-0117</strain>
    </source>
</reference>
<keyword evidence="4" id="KW-1185">Reference proteome</keyword>
<feature type="signal peptide" evidence="2">
    <location>
        <begin position="1"/>
        <end position="17"/>
    </location>
</feature>
<comment type="caution">
    <text evidence="3">The sequence shown here is derived from an EMBL/GenBank/DDBJ whole genome shotgun (WGS) entry which is preliminary data.</text>
</comment>
<dbReference type="AlphaFoldDB" id="A0A9P8VBI4"/>
<proteinExistence type="predicted"/>
<sequence>MLSSLHILFAGCALAAAVPAAAPAAAYCSKAPYNIILVLSTYPPAQSFCQARFPVVPATVTTTVTTTLGVVGAAPRDLSRRTPPPEAHLVKDAVACKGNCAAWASLSKVGGSLVSSACGCIQTKPTTTVTTTVTSTPPAVPSTPPPTPTTPSAPCPAAIAPAVCTSARVPQGGFSKAYFPYDAQRGRLPDLDPSFTFTVRQCCSGGWDNA</sequence>
<protein>
    <submittedName>
        <fullName evidence="3">Uncharacterized protein</fullName>
    </submittedName>
</protein>
<evidence type="ECO:0000313" key="4">
    <source>
        <dbReference type="Proteomes" id="UP000770015"/>
    </source>
</evidence>
<keyword evidence="2" id="KW-0732">Signal</keyword>
<name>A0A9P8VBI4_9PEZI</name>
<organism evidence="3 4">
    <name type="scientific">Plectosphaerella plurivora</name>
    <dbReference type="NCBI Taxonomy" id="936078"/>
    <lineage>
        <taxon>Eukaryota</taxon>
        <taxon>Fungi</taxon>
        <taxon>Dikarya</taxon>
        <taxon>Ascomycota</taxon>
        <taxon>Pezizomycotina</taxon>
        <taxon>Sordariomycetes</taxon>
        <taxon>Hypocreomycetidae</taxon>
        <taxon>Glomerellales</taxon>
        <taxon>Plectosphaerellaceae</taxon>
        <taxon>Plectosphaerella</taxon>
    </lineage>
</organism>
<evidence type="ECO:0000256" key="2">
    <source>
        <dbReference type="SAM" id="SignalP"/>
    </source>
</evidence>
<evidence type="ECO:0000256" key="1">
    <source>
        <dbReference type="SAM" id="MobiDB-lite"/>
    </source>
</evidence>
<dbReference type="Proteomes" id="UP000770015">
    <property type="component" value="Unassembled WGS sequence"/>
</dbReference>
<feature type="chain" id="PRO_5040392124" evidence="2">
    <location>
        <begin position="18"/>
        <end position="210"/>
    </location>
</feature>